<dbReference type="Pfam" id="PF00500">
    <property type="entry name" value="Late_protein_L1"/>
    <property type="match status" value="1"/>
</dbReference>
<dbReference type="GO" id="GO:0075509">
    <property type="term" value="P:endocytosis involved in viral entry into host cell"/>
    <property type="evidence" value="ECO:0007669"/>
    <property type="project" value="UniProtKB-KW"/>
</dbReference>
<evidence type="ECO:0000256" key="5">
    <source>
        <dbReference type="ARBA" id="ARBA00022921"/>
    </source>
</evidence>
<evidence type="ECO:0000256" key="2">
    <source>
        <dbReference type="ARBA" id="ARBA00022581"/>
    </source>
</evidence>
<comment type="subunit">
    <text evidence="7">Self-assembles into homopentamers. The capsid has an icosahedral symmetry and consists of 72 capsomers, with each capsomer being a pentamer of L1. Interacts with the minor capsid protein L2; this interaction is necessary for viral genome encapsidation. Interacts with protein E2; this interaction enhances E2-dependent replication and transcription activation.</text>
</comment>
<keyword evidence="7" id="KW-1015">Disulfide bond</keyword>
<reference evidence="9" key="1">
    <citation type="journal article" date="2018" name="Nat. Med.">
        <title>Expanded skin virome in DOCK8-deficient patients.</title>
        <authorList>
            <consortium name="NISC Comparative Sequencing Program"/>
            <person name="Tirosh O."/>
            <person name="Conlan S."/>
            <person name="Deming C."/>
            <person name="Lee-Lin S.Q."/>
            <person name="Huang X."/>
            <person name="Su H.C."/>
            <person name="Freeman A.F."/>
            <person name="Segre J.A."/>
            <person name="Kong H.H."/>
        </authorList>
    </citation>
    <scope>NUCLEOTIDE SEQUENCE</scope>
    <source>
        <strain evidence="9">HPV-mSK_101</strain>
    </source>
</reference>
<evidence type="ECO:0000256" key="4">
    <source>
        <dbReference type="ARBA" id="ARBA00022844"/>
    </source>
</evidence>
<dbReference type="InterPro" id="IPR036973">
    <property type="entry name" value="Capsid_L1_sf_Papillomavir"/>
</dbReference>
<dbReference type="HAMAP" id="MF_04002">
    <property type="entry name" value="PPV_L1"/>
    <property type="match status" value="1"/>
</dbReference>
<feature type="disulfide bond" description="Interchain (with Cys-436)" evidence="7">
    <location>
        <position position="177"/>
    </location>
</feature>
<feature type="disulfide bond" description="Interchain (with Cys-177)" evidence="7">
    <location>
        <position position="436"/>
    </location>
</feature>
<dbReference type="InterPro" id="IPR002210">
    <property type="entry name" value="Capsid_L1_Papillomavir"/>
</dbReference>
<keyword evidence="7" id="KW-1164">Virus endocytosis by host</keyword>
<dbReference type="GO" id="GO:0005198">
    <property type="term" value="F:structural molecule activity"/>
    <property type="evidence" value="ECO:0007669"/>
    <property type="project" value="UniProtKB-UniRule"/>
</dbReference>
<dbReference type="GO" id="GO:0039620">
    <property type="term" value="C:T=7 icosahedral viral capsid"/>
    <property type="evidence" value="ECO:0007669"/>
    <property type="project" value="UniProtKB-UniRule"/>
</dbReference>
<protein>
    <recommendedName>
        <fullName evidence="7 8">Major capsid protein L1</fullName>
    </recommendedName>
</protein>
<keyword evidence="3 7" id="KW-1161">Viral attachment to host cell</keyword>
<dbReference type="PRINTS" id="PR00865">
    <property type="entry name" value="HPVCAPSIDL1"/>
</dbReference>
<keyword evidence="7" id="KW-1162">Viral penetration into host cytoplasm</keyword>
<evidence type="ECO:0000256" key="3">
    <source>
        <dbReference type="ARBA" id="ARBA00022804"/>
    </source>
</evidence>
<keyword evidence="4 7" id="KW-0946">Virion</keyword>
<keyword evidence="6 7" id="KW-1160">Virus entry into host cell</keyword>
<keyword evidence="2 7" id="KW-0945">Host-virus interaction</keyword>
<keyword evidence="7" id="KW-1048">Host nucleus</keyword>
<comment type="subcellular location">
    <subcellularLocation>
        <location evidence="7">Virion</location>
    </subcellularLocation>
    <subcellularLocation>
        <location evidence="7">Host nucleus</location>
    </subcellularLocation>
</comment>
<evidence type="ECO:0000256" key="7">
    <source>
        <dbReference type="HAMAP-Rule" id="MF_04002"/>
    </source>
</evidence>
<comment type="function">
    <text evidence="7 8">Forms an icosahedral capsid with a T=7 symmetry and a 50 nm diameter. The capsid is composed of 72 pentamers linked to each other by disulfide bonds and associated with L2 proteins. Binds to heparan sulfate proteoglycans on cell surface of basal layer keratinocytes to provide initial virion attachment. This binding mediates a conformational change in the virus capsid that facilitates efficient infection. The virion enters the host cell via endocytosis. During virus trafficking, L1 protein dissociates from the viral DNA and the genomic DNA is released to the host nucleus. The virion assembly takes place within the cell nucleus. Encapsulates the genomic DNA together with protein L2.</text>
</comment>
<dbReference type="Gene3D" id="2.60.175.20">
    <property type="entry name" value="Major capsid L1 (late) superfamily, Papillomavirus"/>
    <property type="match status" value="2"/>
</dbReference>
<evidence type="ECO:0000256" key="8">
    <source>
        <dbReference type="RuleBase" id="RU361248"/>
    </source>
</evidence>
<dbReference type="GO" id="GO:0042025">
    <property type="term" value="C:host cell nucleus"/>
    <property type="evidence" value="ECO:0007669"/>
    <property type="project" value="UniProtKB-SubCell"/>
</dbReference>
<evidence type="ECO:0000256" key="1">
    <source>
        <dbReference type="ARBA" id="ARBA00022561"/>
    </source>
</evidence>
<keyword evidence="5 7" id="KW-0426">Late protein</keyword>
<accession>A0A386H7H8</accession>
<evidence type="ECO:0000256" key="6">
    <source>
        <dbReference type="ARBA" id="ARBA00023296"/>
    </source>
</evidence>
<organism evidence="9">
    <name type="scientific">Human papillomavirus</name>
    <dbReference type="NCBI Taxonomy" id="10566"/>
    <lineage>
        <taxon>Viruses</taxon>
        <taxon>Monodnaviria</taxon>
        <taxon>Shotokuvirae</taxon>
        <taxon>Cossaviricota</taxon>
        <taxon>Papovaviricetes</taxon>
        <taxon>Zurhausenvirales</taxon>
        <taxon>Papillomaviridae</taxon>
    </lineage>
</organism>
<comment type="similarity">
    <text evidence="7 8">Belongs to the papillomaviridae L1 protein family.</text>
</comment>
<dbReference type="EMBL" id="MH972562">
    <property type="protein sequence ID" value="AYD41525.1"/>
    <property type="molecule type" value="Genomic_DNA"/>
</dbReference>
<dbReference type="SUPFAM" id="SSF88648">
    <property type="entry name" value="Group I dsDNA viruses"/>
    <property type="match status" value="1"/>
</dbReference>
<keyword evidence="8" id="KW-1145">T=7 icosahedral capsid protein</keyword>
<keyword evidence="1 7" id="KW-0167">Capsid protein</keyword>
<proteinExistence type="inferred from homology"/>
<gene>
    <name evidence="7 8" type="primary">L1</name>
</gene>
<dbReference type="GO" id="GO:0019062">
    <property type="term" value="P:virion attachment to host cell"/>
    <property type="evidence" value="ECO:0007669"/>
    <property type="project" value="UniProtKB-UniRule"/>
</dbReference>
<sequence>MASLWLPSAGPLYLPPAKPVARVMKTDEYVTGTDVYFHASSDRLLTVGHPYFDVRENAQNTITVPKVSPNQYRVFRCRLPDPNRFALVDSNLYNPDRERLVWRLTGVQIDRGGPLGINTIGHPYFNKEGDTENPAVYVNSQDGDHRMNVAMDPKQTQLFIIGCTPAEGEYWDTAEPCKPLQEGECPPLQLINNIIQDGDMGDLGFGAANFKALQQDRAGVTLDLVDTYSIWPDFLKMLKDTYGDSLFFFGKREQVFARHFWSRAGTTGDAIPADNAEFYLPPKNPPQNQLGSHAYVATPSGSLSTSDSQLFNRPYWLRQAQGTNNGICWGNDLFITVFDNTRGVNFTLSVLKEKKTLDSTYSYTSADFKQFLRHAEEYEIECIFQLCKVKLDPDVLAHINVMNPRVLEEWQLAFVPPPPQGIEDAYRYLKSNATRCPPQDNNEENLDPYKDLSFWNVDFTEKFSSDLSQFSLGRKFLNQMNLVSRKRVRTDYTVKNTRSVKRKRTK</sequence>
<evidence type="ECO:0000313" key="9">
    <source>
        <dbReference type="EMBL" id="AYD41525.1"/>
    </source>
</evidence>
<dbReference type="InterPro" id="IPR011222">
    <property type="entry name" value="dsDNA_vir_gr_I_capsid"/>
</dbReference>
<name>A0A386H7H8_9PAPI</name>